<keyword evidence="3" id="KW-1185">Reference proteome</keyword>
<name>V2WTC6_MONRO</name>
<protein>
    <recommendedName>
        <fullName evidence="4">F-box domain-containing protein</fullName>
    </recommendedName>
</protein>
<dbReference type="STRING" id="1381753.V2WTC6"/>
<feature type="region of interest" description="Disordered" evidence="1">
    <location>
        <begin position="1"/>
        <end position="21"/>
    </location>
</feature>
<evidence type="ECO:0000256" key="1">
    <source>
        <dbReference type="SAM" id="MobiDB-lite"/>
    </source>
</evidence>
<dbReference type="AlphaFoldDB" id="V2WTC6"/>
<dbReference type="OrthoDB" id="3221235at2759"/>
<reference evidence="2 3" key="1">
    <citation type="journal article" date="2014" name="BMC Genomics">
        <title>Genome and secretome analysis of the hemibiotrophic fungal pathogen, Moniliophthora roreri, which causes frosty pod rot disease of cacao: mechanisms of the biotrophic and necrotrophic phases.</title>
        <authorList>
            <person name="Meinhardt L.W."/>
            <person name="Costa G.G.L."/>
            <person name="Thomazella D.P.T."/>
            <person name="Teixeira P.J.P.L."/>
            <person name="Carazzolle M.F."/>
            <person name="Schuster S.C."/>
            <person name="Carlson J.E."/>
            <person name="Guiltinan M.J."/>
            <person name="Mieczkowski P."/>
            <person name="Farmer A."/>
            <person name="Ramaraj T."/>
            <person name="Crozier J."/>
            <person name="Davis R.E."/>
            <person name="Shao J."/>
            <person name="Melnick R.L."/>
            <person name="Pereira G.A.G."/>
            <person name="Bailey B.A."/>
        </authorList>
    </citation>
    <scope>NUCLEOTIDE SEQUENCE [LARGE SCALE GENOMIC DNA]</scope>
    <source>
        <strain evidence="2 3">MCA 2997</strain>
    </source>
</reference>
<dbReference type="KEGG" id="mrr:Moror_13556"/>
<evidence type="ECO:0008006" key="4">
    <source>
        <dbReference type="Google" id="ProtNLM"/>
    </source>
</evidence>
<dbReference type="EMBL" id="AWSO01001442">
    <property type="protein sequence ID" value="ESK83801.1"/>
    <property type="molecule type" value="Genomic_DNA"/>
</dbReference>
<organism evidence="2 3">
    <name type="scientific">Moniliophthora roreri (strain MCA 2997)</name>
    <name type="common">Cocoa frosty pod rot fungus</name>
    <name type="synonym">Crinipellis roreri</name>
    <dbReference type="NCBI Taxonomy" id="1381753"/>
    <lineage>
        <taxon>Eukaryota</taxon>
        <taxon>Fungi</taxon>
        <taxon>Dikarya</taxon>
        <taxon>Basidiomycota</taxon>
        <taxon>Agaricomycotina</taxon>
        <taxon>Agaricomycetes</taxon>
        <taxon>Agaricomycetidae</taxon>
        <taxon>Agaricales</taxon>
        <taxon>Marasmiineae</taxon>
        <taxon>Marasmiaceae</taxon>
        <taxon>Moniliophthora</taxon>
    </lineage>
</organism>
<dbReference type="HOGENOM" id="CLU_018544_3_2_1"/>
<sequence length="120" mass="13865">MSGDMESAIPESPFTNNKLGTNCAPSLKEILQIRDILVEPETRLQIIEQEIVRLQDQRTKLKSFIDEHRSLLSPIRRVPTDILREIFVRCAPEDYLPTSDLREAPLLLTGICRSWREIVH</sequence>
<accession>V2WTC6</accession>
<dbReference type="Proteomes" id="UP000017559">
    <property type="component" value="Unassembled WGS sequence"/>
</dbReference>
<gene>
    <name evidence="2" type="ORF">Moror_13556</name>
</gene>
<proteinExistence type="predicted"/>
<comment type="caution">
    <text evidence="2">The sequence shown here is derived from an EMBL/GenBank/DDBJ whole genome shotgun (WGS) entry which is preliminary data.</text>
</comment>
<evidence type="ECO:0000313" key="2">
    <source>
        <dbReference type="EMBL" id="ESK83801.1"/>
    </source>
</evidence>
<evidence type="ECO:0000313" key="3">
    <source>
        <dbReference type="Proteomes" id="UP000017559"/>
    </source>
</evidence>